<dbReference type="CDD" id="cd04301">
    <property type="entry name" value="NAT_SF"/>
    <property type="match status" value="1"/>
</dbReference>
<gene>
    <name evidence="4" type="ORF">ACFFQA_29190</name>
</gene>
<dbReference type="PANTHER" id="PTHR43877:SF2">
    <property type="entry name" value="AMINOALKYLPHOSPHONATE N-ACETYLTRANSFERASE-RELATED"/>
    <property type="match status" value="1"/>
</dbReference>
<dbReference type="PROSITE" id="PS51186">
    <property type="entry name" value="GNAT"/>
    <property type="match status" value="1"/>
</dbReference>
<name>A0ABV6A4C3_9PSEU</name>
<dbReference type="Gene3D" id="3.40.630.30">
    <property type="match status" value="1"/>
</dbReference>
<evidence type="ECO:0000259" key="3">
    <source>
        <dbReference type="PROSITE" id="PS51186"/>
    </source>
</evidence>
<evidence type="ECO:0000313" key="4">
    <source>
        <dbReference type="EMBL" id="MFB9908027.1"/>
    </source>
</evidence>
<dbReference type="InterPro" id="IPR016181">
    <property type="entry name" value="Acyl_CoA_acyltransferase"/>
</dbReference>
<sequence>MDLRVVSYDHPDAVKLIAEVQQEYVVRYGDEDVTPVDPAEFAPPLGLFVVGYLDKVPVVCGGWRAHDSDDPQFQDGDAEIKRMYVVNSARGRGLAKRMLSELEHTARAAGRRRMVLETGTKQPEAMSLYSANGYERIPNFGAYKDHPLSRCYAKSIAD</sequence>
<dbReference type="Pfam" id="PF00583">
    <property type="entry name" value="Acetyltransf_1"/>
    <property type="match status" value="1"/>
</dbReference>
<protein>
    <submittedName>
        <fullName evidence="4">GNAT family N-acetyltransferase</fullName>
    </submittedName>
</protein>
<organism evidence="4 5">
    <name type="scientific">Allokutzneria oryzae</name>
    <dbReference type="NCBI Taxonomy" id="1378989"/>
    <lineage>
        <taxon>Bacteria</taxon>
        <taxon>Bacillati</taxon>
        <taxon>Actinomycetota</taxon>
        <taxon>Actinomycetes</taxon>
        <taxon>Pseudonocardiales</taxon>
        <taxon>Pseudonocardiaceae</taxon>
        <taxon>Allokutzneria</taxon>
    </lineage>
</organism>
<accession>A0ABV6A4C3</accession>
<feature type="domain" description="N-acetyltransferase" evidence="3">
    <location>
        <begin position="1"/>
        <end position="157"/>
    </location>
</feature>
<keyword evidence="2" id="KW-0012">Acyltransferase</keyword>
<keyword evidence="5" id="KW-1185">Reference proteome</keyword>
<evidence type="ECO:0000256" key="1">
    <source>
        <dbReference type="ARBA" id="ARBA00022679"/>
    </source>
</evidence>
<evidence type="ECO:0000256" key="2">
    <source>
        <dbReference type="ARBA" id="ARBA00023315"/>
    </source>
</evidence>
<dbReference type="InterPro" id="IPR000182">
    <property type="entry name" value="GNAT_dom"/>
</dbReference>
<dbReference type="PANTHER" id="PTHR43877">
    <property type="entry name" value="AMINOALKYLPHOSPHONATE N-ACETYLTRANSFERASE-RELATED-RELATED"/>
    <property type="match status" value="1"/>
</dbReference>
<dbReference type="RefSeq" id="WP_377859213.1">
    <property type="nucleotide sequence ID" value="NZ_JBHLZU010000026.1"/>
</dbReference>
<keyword evidence="1" id="KW-0808">Transferase</keyword>
<dbReference type="InterPro" id="IPR050832">
    <property type="entry name" value="Bact_Acetyltransf"/>
</dbReference>
<comment type="caution">
    <text evidence="4">The sequence shown here is derived from an EMBL/GenBank/DDBJ whole genome shotgun (WGS) entry which is preliminary data.</text>
</comment>
<dbReference type="Proteomes" id="UP001589693">
    <property type="component" value="Unassembled WGS sequence"/>
</dbReference>
<reference evidence="4 5" key="1">
    <citation type="submission" date="2024-09" db="EMBL/GenBank/DDBJ databases">
        <authorList>
            <person name="Sun Q."/>
            <person name="Mori K."/>
        </authorList>
    </citation>
    <scope>NUCLEOTIDE SEQUENCE [LARGE SCALE GENOMIC DNA]</scope>
    <source>
        <strain evidence="4 5">TBRC 7907</strain>
    </source>
</reference>
<dbReference type="SUPFAM" id="SSF55729">
    <property type="entry name" value="Acyl-CoA N-acyltransferases (Nat)"/>
    <property type="match status" value="1"/>
</dbReference>
<dbReference type="EMBL" id="JBHLZU010000026">
    <property type="protein sequence ID" value="MFB9908027.1"/>
    <property type="molecule type" value="Genomic_DNA"/>
</dbReference>
<evidence type="ECO:0000313" key="5">
    <source>
        <dbReference type="Proteomes" id="UP001589693"/>
    </source>
</evidence>
<proteinExistence type="predicted"/>